<evidence type="ECO:0000256" key="1">
    <source>
        <dbReference type="ARBA" id="ARBA00007378"/>
    </source>
</evidence>
<proteinExistence type="inferred from homology"/>
<dbReference type="InterPro" id="IPR019953">
    <property type="entry name" value="OHR"/>
</dbReference>
<comment type="similarity">
    <text evidence="1">Belongs to the OsmC/Ohr family.</text>
</comment>
<dbReference type="Gene3D" id="3.30.300.20">
    <property type="match status" value="1"/>
</dbReference>
<protein>
    <submittedName>
        <fullName evidence="2">Organic hydroperoxide resistance protein</fullName>
    </submittedName>
</protein>
<dbReference type="GO" id="GO:0006979">
    <property type="term" value="P:response to oxidative stress"/>
    <property type="evidence" value="ECO:0007669"/>
    <property type="project" value="InterPro"/>
</dbReference>
<dbReference type="EMBL" id="CAQI01000046">
    <property type="protein sequence ID" value="CCQ47050.1"/>
    <property type="molecule type" value="Genomic_DNA"/>
</dbReference>
<dbReference type="InterPro" id="IPR003718">
    <property type="entry name" value="OsmC/Ohr_fam"/>
</dbReference>
<comment type="caution">
    <text evidence="2">The sequence shown here is derived from an EMBL/GenBank/DDBJ whole genome shotgun (WGS) entry which is preliminary data.</text>
</comment>
<dbReference type="InterPro" id="IPR015946">
    <property type="entry name" value="KH_dom-like_a/b"/>
</dbReference>
<name>A0A024H4H2_9MICC</name>
<dbReference type="Pfam" id="PF02566">
    <property type="entry name" value="OsmC"/>
    <property type="match status" value="1"/>
</dbReference>
<dbReference type="STRING" id="861266.ARTSIC4J27_3028"/>
<evidence type="ECO:0000313" key="3">
    <source>
        <dbReference type="Proteomes" id="UP000035722"/>
    </source>
</evidence>
<organism evidence="2 3">
    <name type="scientific">Pseudarthrobacter siccitolerans</name>
    <dbReference type="NCBI Taxonomy" id="861266"/>
    <lineage>
        <taxon>Bacteria</taxon>
        <taxon>Bacillati</taxon>
        <taxon>Actinomycetota</taxon>
        <taxon>Actinomycetes</taxon>
        <taxon>Micrococcales</taxon>
        <taxon>Micrococcaceae</taxon>
        <taxon>Pseudarthrobacter</taxon>
    </lineage>
</organism>
<gene>
    <name evidence="2" type="primary">ohr</name>
    <name evidence="2" type="ORF">ARTSIC4J27_3028</name>
</gene>
<dbReference type="RefSeq" id="WP_050055915.1">
    <property type="nucleotide sequence ID" value="NZ_CAQI01000046.1"/>
</dbReference>
<accession>A0A024H4H2</accession>
<dbReference type="PANTHER" id="PTHR33797">
    <property type="entry name" value="ORGANIC HYDROPEROXIDE RESISTANCE PROTEIN-LIKE"/>
    <property type="match status" value="1"/>
</dbReference>
<dbReference type="Proteomes" id="UP000035722">
    <property type="component" value="Unassembled WGS sequence"/>
</dbReference>
<sequence length="142" mass="14712">MKPLYTAEALASGEGRDGNARTNDGKLDVTLSSPLELGGTGEGTNPEQLFAAGYAACFHSALRLVGRKERADLTDSAVAAKVHLGQLDTAGFGLAAELEIALPALDLATAEALVAKAHEICPYSNATRGNITVDLKILEYAA</sequence>
<dbReference type="NCBIfam" id="TIGR03561">
    <property type="entry name" value="organ_hyd_perox"/>
    <property type="match status" value="1"/>
</dbReference>
<dbReference type="OrthoDB" id="9797508at2"/>
<dbReference type="Gene3D" id="2.20.25.10">
    <property type="match status" value="1"/>
</dbReference>
<reference evidence="3" key="1">
    <citation type="journal article" date="2014" name="Genome Announc.">
        <title>Genome Sequence of Arthrobacter siccitolerans 4J27, a Xeroprotectant-Producing Desiccation-Tolerant Microorganism.</title>
        <authorList>
            <person name="Manzanera M."/>
            <person name="Santa-Cruz-Calvo L."/>
            <person name="Vilchez J.I."/>
            <person name="Garcia-Fontana C."/>
            <person name="Silva-Castro G.A."/>
            <person name="Calvo C."/>
            <person name="Gonzalez-Lopez J."/>
        </authorList>
    </citation>
    <scope>NUCLEOTIDE SEQUENCE [LARGE SCALE GENOMIC DNA]</scope>
    <source>
        <strain evidence="3">4J27</strain>
    </source>
</reference>
<dbReference type="InterPro" id="IPR036102">
    <property type="entry name" value="OsmC/Ohrsf"/>
</dbReference>
<dbReference type="SUPFAM" id="SSF82784">
    <property type="entry name" value="OsmC-like"/>
    <property type="match status" value="1"/>
</dbReference>
<dbReference type="PANTHER" id="PTHR33797:SF2">
    <property type="entry name" value="ORGANIC HYDROPEROXIDE RESISTANCE PROTEIN-LIKE"/>
    <property type="match status" value="1"/>
</dbReference>
<dbReference type="AlphaFoldDB" id="A0A024H4H2"/>
<keyword evidence="3" id="KW-1185">Reference proteome</keyword>
<evidence type="ECO:0000313" key="2">
    <source>
        <dbReference type="EMBL" id="CCQ47050.1"/>
    </source>
</evidence>